<dbReference type="PROSITE" id="PS50929">
    <property type="entry name" value="ABC_TM1F"/>
    <property type="match status" value="1"/>
</dbReference>
<proteinExistence type="predicted"/>
<organism evidence="10 11">
    <name type="scientific">Enterococcus termitis</name>
    <dbReference type="NCBI Taxonomy" id="332950"/>
    <lineage>
        <taxon>Bacteria</taxon>
        <taxon>Bacillati</taxon>
        <taxon>Bacillota</taxon>
        <taxon>Bacilli</taxon>
        <taxon>Lactobacillales</taxon>
        <taxon>Enterococcaceae</taxon>
        <taxon>Enterococcus</taxon>
    </lineage>
</organism>
<evidence type="ECO:0000313" key="11">
    <source>
        <dbReference type="Proteomes" id="UP000095094"/>
    </source>
</evidence>
<dbReference type="InterPro" id="IPR027417">
    <property type="entry name" value="P-loop_NTPase"/>
</dbReference>
<dbReference type="GO" id="GO:0042883">
    <property type="term" value="P:cysteine transport"/>
    <property type="evidence" value="ECO:0007669"/>
    <property type="project" value="InterPro"/>
</dbReference>
<evidence type="ECO:0000259" key="8">
    <source>
        <dbReference type="PROSITE" id="PS50893"/>
    </source>
</evidence>
<feature type="transmembrane region" description="Helical" evidence="7">
    <location>
        <begin position="236"/>
        <end position="261"/>
    </location>
</feature>
<feature type="domain" description="ABC transporter" evidence="8">
    <location>
        <begin position="333"/>
        <end position="571"/>
    </location>
</feature>
<dbReference type="Gene3D" id="3.40.50.300">
    <property type="entry name" value="P-loop containing nucleotide triphosphate hydrolases"/>
    <property type="match status" value="1"/>
</dbReference>
<protein>
    <submittedName>
        <fullName evidence="10">Thiol reductant ABC exporter subunit CydD</fullName>
    </submittedName>
</protein>
<dbReference type="AlphaFoldDB" id="A0A1E5H695"/>
<name>A0A1E5H695_9ENTE</name>
<dbReference type="SMART" id="SM00382">
    <property type="entry name" value="AAA"/>
    <property type="match status" value="1"/>
</dbReference>
<dbReference type="GO" id="GO:0005524">
    <property type="term" value="F:ATP binding"/>
    <property type="evidence" value="ECO:0007669"/>
    <property type="project" value="UniProtKB-KW"/>
</dbReference>
<comment type="caution">
    <text evidence="10">The sequence shown here is derived from an EMBL/GenBank/DDBJ whole genome shotgun (WGS) entry which is preliminary data.</text>
</comment>
<dbReference type="GO" id="GO:0140359">
    <property type="term" value="F:ABC-type transporter activity"/>
    <property type="evidence" value="ECO:0007669"/>
    <property type="project" value="InterPro"/>
</dbReference>
<dbReference type="Gene3D" id="1.20.1560.10">
    <property type="entry name" value="ABC transporter type 1, transmembrane domain"/>
    <property type="match status" value="1"/>
</dbReference>
<reference evidence="11" key="1">
    <citation type="submission" date="2016-09" db="EMBL/GenBank/DDBJ databases">
        <authorList>
            <person name="Gulvik C.A."/>
        </authorList>
    </citation>
    <scope>NUCLEOTIDE SEQUENCE [LARGE SCALE GENOMIC DNA]</scope>
    <source>
        <strain evidence="11">LMG 8895</strain>
    </source>
</reference>
<feature type="transmembrane region" description="Helical" evidence="7">
    <location>
        <begin position="158"/>
        <end position="178"/>
    </location>
</feature>
<dbReference type="InterPro" id="IPR003593">
    <property type="entry name" value="AAA+_ATPase"/>
</dbReference>
<dbReference type="Pfam" id="PF00664">
    <property type="entry name" value="ABC_membrane"/>
    <property type="match status" value="1"/>
</dbReference>
<dbReference type="GO" id="GO:0016887">
    <property type="term" value="F:ATP hydrolysis activity"/>
    <property type="evidence" value="ECO:0007669"/>
    <property type="project" value="InterPro"/>
</dbReference>
<dbReference type="RefSeq" id="WP_069661743.1">
    <property type="nucleotide sequence ID" value="NZ_JBHUJJ010000001.1"/>
</dbReference>
<dbReference type="InterPro" id="IPR003439">
    <property type="entry name" value="ABC_transporter-like_ATP-bd"/>
</dbReference>
<comment type="subcellular location">
    <subcellularLocation>
        <location evidence="1">Cell membrane</location>
        <topology evidence="1">Multi-pass membrane protein</topology>
    </subcellularLocation>
</comment>
<evidence type="ECO:0000259" key="9">
    <source>
        <dbReference type="PROSITE" id="PS50929"/>
    </source>
</evidence>
<evidence type="ECO:0000256" key="2">
    <source>
        <dbReference type="ARBA" id="ARBA00022692"/>
    </source>
</evidence>
<evidence type="ECO:0000256" key="1">
    <source>
        <dbReference type="ARBA" id="ARBA00004651"/>
    </source>
</evidence>
<dbReference type="OrthoDB" id="9806127at2"/>
<dbReference type="GO" id="GO:0005886">
    <property type="term" value="C:plasma membrane"/>
    <property type="evidence" value="ECO:0007669"/>
    <property type="project" value="UniProtKB-SubCell"/>
</dbReference>
<dbReference type="SUPFAM" id="SSF52540">
    <property type="entry name" value="P-loop containing nucleoside triphosphate hydrolases"/>
    <property type="match status" value="1"/>
</dbReference>
<dbReference type="InterPro" id="IPR017871">
    <property type="entry name" value="ABC_transporter-like_CS"/>
</dbReference>
<evidence type="ECO:0000256" key="7">
    <source>
        <dbReference type="SAM" id="Phobius"/>
    </source>
</evidence>
<keyword evidence="5 7" id="KW-1133">Transmembrane helix</keyword>
<evidence type="ECO:0000256" key="6">
    <source>
        <dbReference type="ARBA" id="ARBA00023136"/>
    </source>
</evidence>
<keyword evidence="11" id="KW-1185">Reference proteome</keyword>
<evidence type="ECO:0000313" key="10">
    <source>
        <dbReference type="EMBL" id="OEG20433.1"/>
    </source>
</evidence>
<dbReference type="Pfam" id="PF00005">
    <property type="entry name" value="ABC_tran"/>
    <property type="match status" value="1"/>
</dbReference>
<dbReference type="PROSITE" id="PS00211">
    <property type="entry name" value="ABC_TRANSPORTER_1"/>
    <property type="match status" value="1"/>
</dbReference>
<evidence type="ECO:0000256" key="5">
    <source>
        <dbReference type="ARBA" id="ARBA00022989"/>
    </source>
</evidence>
<dbReference type="NCBIfam" id="TIGR02857">
    <property type="entry name" value="CydD"/>
    <property type="match status" value="1"/>
</dbReference>
<dbReference type="PROSITE" id="PS50893">
    <property type="entry name" value="ABC_TRANSPORTER_2"/>
    <property type="match status" value="1"/>
</dbReference>
<feature type="domain" description="ABC transmembrane type-1" evidence="9">
    <location>
        <begin position="17"/>
        <end position="299"/>
    </location>
</feature>
<dbReference type="PANTHER" id="PTHR24221">
    <property type="entry name" value="ATP-BINDING CASSETTE SUB-FAMILY B"/>
    <property type="match status" value="1"/>
</dbReference>
<keyword evidence="4" id="KW-0067">ATP-binding</keyword>
<keyword evidence="3" id="KW-0547">Nucleotide-binding</keyword>
<dbReference type="PANTHER" id="PTHR24221:SF614">
    <property type="entry name" value="GLUTATHIONE_L-CYSTEINE TRANSPORT SYSTEM ATP-BINDING_PERMEASE PROTEIN CYDC"/>
    <property type="match status" value="1"/>
</dbReference>
<feature type="transmembrane region" description="Helical" evidence="7">
    <location>
        <begin position="131"/>
        <end position="152"/>
    </location>
</feature>
<keyword evidence="6 7" id="KW-0472">Membrane</keyword>
<dbReference type="EMBL" id="MIJY01000001">
    <property type="protein sequence ID" value="OEG20433.1"/>
    <property type="molecule type" value="Genomic_DNA"/>
</dbReference>
<feature type="transmembrane region" description="Helical" evidence="7">
    <location>
        <begin position="56"/>
        <end position="73"/>
    </location>
</feature>
<dbReference type="SUPFAM" id="SSF90123">
    <property type="entry name" value="ABC transporter transmembrane region"/>
    <property type="match status" value="1"/>
</dbReference>
<dbReference type="InterPro" id="IPR036640">
    <property type="entry name" value="ABC1_TM_sf"/>
</dbReference>
<dbReference type="InterPro" id="IPR039421">
    <property type="entry name" value="Type_1_exporter"/>
</dbReference>
<dbReference type="GO" id="GO:0034040">
    <property type="term" value="F:ATPase-coupled lipid transmembrane transporter activity"/>
    <property type="evidence" value="ECO:0007669"/>
    <property type="project" value="TreeGrafter"/>
</dbReference>
<sequence length="576" mass="65001">MIDKAILKMPKIKNIMVLLAGFSFLQAVFIIGQAFYLSKAIVGLWEGGRLKDQLTAIVMFFLFYTGRHVVTYIREKMLDRFSYDRARELREQLLQKIFRLGPTVVQKNGTGNMVTMALEGISQAENYLHLILMKIMNMMIIPWLILIFIFTLDVRSGIVLLVVFPMIIIFMIVLGYAAQSKADKQYKAFQLLSNHFIDSLRGIDTLKLFGLSEKYAGSIYNTSERFRRATMSTLKIAILSTFALDFFTTLSVAVVAVFLGLSLLKGGILLFPALTTLILAPEFFLPVRDFAGDYHATLDGKNSFQAIQAVLDLPEVEETDSLVLGDWTALSELSVEQLTYQYEEAPQAALKQLNFAAKGYQKIGIIGASGSGKSTLINVLSGFLEPDPEKTIIQVDGQKIPHFLQKEWQKQVVYIPQSPYIFQDTLANNVRFYTPKATDEQVQSAIELVGLQTLVSSLDQGIHTLIGESGRTLSGGQAQRIALARAFLDQERHILLFDEPTAHLDIETEVELKERMLPLMEDHLVFFATHRLHWMAEMDYILVMDKGQLVEAGTLTELTEKNGYYVRLMNQMRGIE</sequence>
<dbReference type="InterPro" id="IPR014216">
    <property type="entry name" value="ABC_transptr_CydD"/>
</dbReference>
<feature type="transmembrane region" description="Helical" evidence="7">
    <location>
        <begin position="267"/>
        <end position="285"/>
    </location>
</feature>
<dbReference type="InterPro" id="IPR011527">
    <property type="entry name" value="ABC1_TM_dom"/>
</dbReference>
<dbReference type="CDD" id="cd18584">
    <property type="entry name" value="ABC_6TM_AarD_CydD"/>
    <property type="match status" value="1"/>
</dbReference>
<feature type="transmembrane region" description="Helical" evidence="7">
    <location>
        <begin position="12"/>
        <end position="36"/>
    </location>
</feature>
<accession>A0A1E5H695</accession>
<keyword evidence="2 7" id="KW-0812">Transmembrane</keyword>
<evidence type="ECO:0000256" key="3">
    <source>
        <dbReference type="ARBA" id="ARBA00022741"/>
    </source>
</evidence>
<dbReference type="Proteomes" id="UP000095094">
    <property type="component" value="Unassembled WGS sequence"/>
</dbReference>
<evidence type="ECO:0000256" key="4">
    <source>
        <dbReference type="ARBA" id="ARBA00022840"/>
    </source>
</evidence>
<gene>
    <name evidence="10" type="ORF">BCR25_01030</name>
</gene>